<dbReference type="PANTHER" id="PTHR42930">
    <property type="entry name" value="PHOSPHATE-SPECIFIC TRANSPORT SYSTEM ACCESSORY PROTEIN PHOU"/>
    <property type="match status" value="1"/>
</dbReference>
<dbReference type="GeneID" id="43002836"/>
<dbReference type="InterPro" id="IPR038078">
    <property type="entry name" value="PhoU-like_sf"/>
</dbReference>
<dbReference type="AlphaFoldDB" id="F2KSB6"/>
<evidence type="ECO:0000313" key="3">
    <source>
        <dbReference type="Proteomes" id="UP000008136"/>
    </source>
</evidence>
<accession>F2KSB6</accession>
<sequence>MRVEARKIYFSGGSSYIITLPKKWVEDNGLKAGDSVVMHIGRNTVCISPQIPKSVRKEVVIDAKGLGRACLVRRIISCYLAGYDSLRIKVYNEEHRKAADLAADTLIGAEIMEDLGKVISMEVFLDDRFRTDDVLERMGNMCIAMLSDFCSALKNFNEYMCNSIILRENEIDRLHFLVLRQVNLAVQYREADTGAHSRELFGYWTFARRFERIADHAANMARNLLRLGRSIPELCDIVEPCLDMLKMASIAFFRKDTEIADAVLTEFEDLKYLEERFYRKIIEHGVEEAIQLKSIIDSLTRIAAYSADMAEIALDIAVEHE</sequence>
<dbReference type="EMBL" id="CP002588">
    <property type="protein sequence ID" value="AEA46885.1"/>
    <property type="molecule type" value="Genomic_DNA"/>
</dbReference>
<dbReference type="RefSeq" id="WP_013683557.1">
    <property type="nucleotide sequence ID" value="NC_015320.1"/>
</dbReference>
<dbReference type="SMART" id="SM00966">
    <property type="entry name" value="SpoVT_AbrB"/>
    <property type="match status" value="1"/>
</dbReference>
<evidence type="ECO:0000313" key="2">
    <source>
        <dbReference type="EMBL" id="AEA46885.1"/>
    </source>
</evidence>
<dbReference type="KEGG" id="ave:Arcve_0871"/>
<dbReference type="GO" id="GO:0030643">
    <property type="term" value="P:intracellular phosphate ion homeostasis"/>
    <property type="evidence" value="ECO:0007669"/>
    <property type="project" value="InterPro"/>
</dbReference>
<dbReference type="Gene3D" id="1.20.58.220">
    <property type="entry name" value="Phosphate transport system protein phou homolog 2, domain 2"/>
    <property type="match status" value="2"/>
</dbReference>
<dbReference type="Pfam" id="PF04014">
    <property type="entry name" value="MazE_antitoxin"/>
    <property type="match status" value="1"/>
</dbReference>
<dbReference type="OrthoDB" id="40991at2157"/>
<feature type="domain" description="SpoVT-AbrB" evidence="1">
    <location>
        <begin position="10"/>
        <end position="55"/>
    </location>
</feature>
<keyword evidence="3" id="KW-1185">Reference proteome</keyword>
<dbReference type="Pfam" id="PF01895">
    <property type="entry name" value="PhoU"/>
    <property type="match status" value="2"/>
</dbReference>
<proteinExistence type="predicted"/>
<name>F2KSB6_ARCVS</name>
<evidence type="ECO:0000259" key="1">
    <source>
        <dbReference type="SMART" id="SM00966"/>
    </source>
</evidence>
<gene>
    <name evidence="2" type="ordered locus">Arcve_0871</name>
</gene>
<dbReference type="PANTHER" id="PTHR42930:SF2">
    <property type="entry name" value="PHOU DOMAIN-CONTAINING PROTEIN"/>
    <property type="match status" value="1"/>
</dbReference>
<organism evidence="2 3">
    <name type="scientific">Archaeoglobus veneficus (strain DSM 11195 / SNP6)</name>
    <dbReference type="NCBI Taxonomy" id="693661"/>
    <lineage>
        <taxon>Archaea</taxon>
        <taxon>Methanobacteriati</taxon>
        <taxon>Methanobacteriota</taxon>
        <taxon>Archaeoglobi</taxon>
        <taxon>Archaeoglobales</taxon>
        <taxon>Archaeoglobaceae</taxon>
        <taxon>Archaeoglobus</taxon>
    </lineage>
</organism>
<dbReference type="Proteomes" id="UP000008136">
    <property type="component" value="Chromosome"/>
</dbReference>
<reference evidence="2 3" key="1">
    <citation type="submission" date="2011-03" db="EMBL/GenBank/DDBJ databases">
        <title>The complete genome of Archaeoglobus veneficus SNP6.</title>
        <authorList>
            <consortium name="US DOE Joint Genome Institute (JGI-PGF)"/>
            <person name="Lucas S."/>
            <person name="Copeland A."/>
            <person name="Lapidus A."/>
            <person name="Bruce D."/>
            <person name="Goodwin L."/>
            <person name="Pitluck S."/>
            <person name="Kyrpides N."/>
            <person name="Mavromatis K."/>
            <person name="Pagani I."/>
            <person name="Ivanova N."/>
            <person name="Mikhailova N."/>
            <person name="Lu M."/>
            <person name="Detter J.C."/>
            <person name="Tapia R."/>
            <person name="Han C."/>
            <person name="Land M."/>
            <person name="Hauser L."/>
            <person name="Markowitz V."/>
            <person name="Cheng J.-F."/>
            <person name="Hugenholtz P."/>
            <person name="Woyke T."/>
            <person name="Wu D."/>
            <person name="Spring S."/>
            <person name="Brambilla E."/>
            <person name="Klenk H.-P."/>
            <person name="Eisen J.A."/>
        </authorList>
    </citation>
    <scope>NUCLEOTIDE SEQUENCE [LARGE SCALE GENOMIC DNA]</scope>
    <source>
        <strain>SNP6</strain>
    </source>
</reference>
<dbReference type="eggNOG" id="arCOG00318">
    <property type="taxonomic scope" value="Archaea"/>
</dbReference>
<dbReference type="SUPFAM" id="SSF109755">
    <property type="entry name" value="PhoU-like"/>
    <property type="match status" value="1"/>
</dbReference>
<dbReference type="GO" id="GO:0045936">
    <property type="term" value="P:negative regulation of phosphate metabolic process"/>
    <property type="evidence" value="ECO:0007669"/>
    <property type="project" value="InterPro"/>
</dbReference>
<dbReference type="STRING" id="693661.Arcve_0871"/>
<dbReference type="GO" id="GO:0003677">
    <property type="term" value="F:DNA binding"/>
    <property type="evidence" value="ECO:0007669"/>
    <property type="project" value="InterPro"/>
</dbReference>
<dbReference type="InterPro" id="IPR026022">
    <property type="entry name" value="PhoU_dom"/>
</dbReference>
<dbReference type="HOGENOM" id="CLU_069302_1_0_2"/>
<dbReference type="InterPro" id="IPR007159">
    <property type="entry name" value="SpoVT-AbrB_dom"/>
</dbReference>
<protein>
    <submittedName>
        <fullName evidence="2">Phosphate uptake regulator, PhoU</fullName>
    </submittedName>
</protein>
<dbReference type="InterPro" id="IPR028366">
    <property type="entry name" value="PhoU"/>
</dbReference>